<dbReference type="Proteomes" id="UP000663874">
    <property type="component" value="Unassembled WGS sequence"/>
</dbReference>
<dbReference type="EMBL" id="CAJNOL010007587">
    <property type="protein sequence ID" value="CAF1629640.1"/>
    <property type="molecule type" value="Genomic_DNA"/>
</dbReference>
<name>A0A816CTX8_9BILA</name>
<evidence type="ECO:0000313" key="3">
    <source>
        <dbReference type="EMBL" id="CAF1194144.1"/>
    </source>
</evidence>
<organism evidence="4 8">
    <name type="scientific">Rotaria sordida</name>
    <dbReference type="NCBI Taxonomy" id="392033"/>
    <lineage>
        <taxon>Eukaryota</taxon>
        <taxon>Metazoa</taxon>
        <taxon>Spiralia</taxon>
        <taxon>Gnathifera</taxon>
        <taxon>Rotifera</taxon>
        <taxon>Eurotatoria</taxon>
        <taxon>Bdelloidea</taxon>
        <taxon>Philodinida</taxon>
        <taxon>Philodinidae</taxon>
        <taxon>Rotaria</taxon>
    </lineage>
</organism>
<comment type="caution">
    <text evidence="4">The sequence shown here is derived from an EMBL/GenBank/DDBJ whole genome shotgun (WGS) entry which is preliminary data.</text>
</comment>
<evidence type="ECO:0000313" key="5">
    <source>
        <dbReference type="EMBL" id="CAF3531005.1"/>
    </source>
</evidence>
<dbReference type="EMBL" id="CAJNOU010000301">
    <property type="protein sequence ID" value="CAF0951229.1"/>
    <property type="molecule type" value="Genomic_DNA"/>
</dbReference>
<dbReference type="EMBL" id="CAJOAX010000177">
    <property type="protein sequence ID" value="CAF3531005.1"/>
    <property type="molecule type" value="Genomic_DNA"/>
</dbReference>
<dbReference type="Proteomes" id="UP000663870">
    <property type="component" value="Unassembled WGS sequence"/>
</dbReference>
<keyword evidence="8" id="KW-1185">Reference proteome</keyword>
<dbReference type="Proteomes" id="UP000663882">
    <property type="component" value="Unassembled WGS sequence"/>
</dbReference>
<evidence type="ECO:0000313" key="7">
    <source>
        <dbReference type="EMBL" id="CAF3969884.1"/>
    </source>
</evidence>
<protein>
    <submittedName>
        <fullName evidence="4">Uncharacterized protein</fullName>
    </submittedName>
</protein>
<dbReference type="OrthoDB" id="9982147at2759"/>
<evidence type="ECO:0000313" key="8">
    <source>
        <dbReference type="Proteomes" id="UP000663870"/>
    </source>
</evidence>
<gene>
    <name evidence="6" type="ORF">FNK824_LOCUS4919</name>
    <name evidence="7" type="ORF">JBS370_LOCUS24573</name>
    <name evidence="4" type="ORF">JXQ802_LOCUS51629</name>
    <name evidence="5" type="ORF">OTI717_LOCUS3317</name>
    <name evidence="1" type="ORF">RFH988_LOCUS9403</name>
    <name evidence="2" type="ORF">SEV965_LOCUS8267</name>
    <name evidence="3" type="ORF">ZHD862_LOCUS22478</name>
</gene>
<dbReference type="Proteomes" id="UP000663823">
    <property type="component" value="Unassembled WGS sequence"/>
</dbReference>
<dbReference type="Proteomes" id="UP000663864">
    <property type="component" value="Unassembled WGS sequence"/>
</dbReference>
<evidence type="ECO:0000313" key="1">
    <source>
        <dbReference type="EMBL" id="CAF0909384.1"/>
    </source>
</evidence>
<dbReference type="EMBL" id="CAJOBD010003868">
    <property type="protein sequence ID" value="CAF3969884.1"/>
    <property type="molecule type" value="Genomic_DNA"/>
</dbReference>
<sequence length="71" mass="8344">MNKCRIAIDARPTAVKKFSWSYPIHEYQEDDYVPPLVKRKGVGWGKRSDLMISDHPYAINEDSARTWFDDK</sequence>
<evidence type="ECO:0000313" key="2">
    <source>
        <dbReference type="EMBL" id="CAF0951229.1"/>
    </source>
</evidence>
<dbReference type="Proteomes" id="UP000663889">
    <property type="component" value="Unassembled WGS sequence"/>
</dbReference>
<proteinExistence type="predicted"/>
<reference evidence="4" key="1">
    <citation type="submission" date="2021-02" db="EMBL/GenBank/DDBJ databases">
        <authorList>
            <person name="Nowell W R."/>
        </authorList>
    </citation>
    <scope>NUCLEOTIDE SEQUENCE</scope>
</reference>
<dbReference type="AlphaFoldDB" id="A0A816CTX8"/>
<dbReference type="EMBL" id="CAJNOO010000334">
    <property type="protein sequence ID" value="CAF0909384.1"/>
    <property type="molecule type" value="Genomic_DNA"/>
</dbReference>
<evidence type="ECO:0000313" key="4">
    <source>
        <dbReference type="EMBL" id="CAF1629640.1"/>
    </source>
</evidence>
<dbReference type="EMBL" id="CAJNOT010001405">
    <property type="protein sequence ID" value="CAF1194144.1"/>
    <property type="molecule type" value="Genomic_DNA"/>
</dbReference>
<accession>A0A816CTX8</accession>
<dbReference type="EMBL" id="CAJOBE010000376">
    <property type="protein sequence ID" value="CAF3631017.1"/>
    <property type="molecule type" value="Genomic_DNA"/>
</dbReference>
<evidence type="ECO:0000313" key="6">
    <source>
        <dbReference type="EMBL" id="CAF3631017.1"/>
    </source>
</evidence>
<dbReference type="Proteomes" id="UP000663836">
    <property type="component" value="Unassembled WGS sequence"/>
</dbReference>